<sequence>MFPRRRGQEREKGGVPIGLDATGPVGKLRNLVIGIVGQRQADVPTDACVVTNVNESTIEIVLEIELIAIGVPDCGKSRFGTGNFYVGTLGIEEISGAVAERQGMLTDCRRIECQGIEVALGRGDDPSSVLIVHQIVDFTATLIDIG</sequence>
<gene>
    <name evidence="1" type="ORF">BECKTUN1418D_GA0071000_10946</name>
</gene>
<evidence type="ECO:0000313" key="1">
    <source>
        <dbReference type="EMBL" id="VFK59025.1"/>
    </source>
</evidence>
<proteinExistence type="predicted"/>
<protein>
    <submittedName>
        <fullName evidence="1">Uncharacterized protein</fullName>
    </submittedName>
</protein>
<dbReference type="EMBL" id="CAADFX010000094">
    <property type="protein sequence ID" value="VFK59025.1"/>
    <property type="molecule type" value="Genomic_DNA"/>
</dbReference>
<organism evidence="1">
    <name type="scientific">Candidatus Kentrum sp. TUN</name>
    <dbReference type="NCBI Taxonomy" id="2126343"/>
    <lineage>
        <taxon>Bacteria</taxon>
        <taxon>Pseudomonadati</taxon>
        <taxon>Pseudomonadota</taxon>
        <taxon>Gammaproteobacteria</taxon>
        <taxon>Candidatus Kentrum</taxon>
    </lineage>
</organism>
<name>A0A450ZZ18_9GAMM</name>
<dbReference type="AlphaFoldDB" id="A0A450ZZ18"/>
<reference evidence="1" key="1">
    <citation type="submission" date="2019-02" db="EMBL/GenBank/DDBJ databases">
        <authorList>
            <person name="Gruber-Vodicka R. H."/>
            <person name="Seah K. B. B."/>
        </authorList>
    </citation>
    <scope>NUCLEOTIDE SEQUENCE</scope>
    <source>
        <strain evidence="1">BECK_BY1</strain>
    </source>
</reference>
<accession>A0A450ZZ18</accession>